<gene>
    <name evidence="1" type="ORF">METZ01_LOCUS504093</name>
</gene>
<reference evidence="1" key="1">
    <citation type="submission" date="2018-05" db="EMBL/GenBank/DDBJ databases">
        <authorList>
            <person name="Lanie J.A."/>
            <person name="Ng W.-L."/>
            <person name="Kazmierczak K.M."/>
            <person name="Andrzejewski T.M."/>
            <person name="Davidsen T.M."/>
            <person name="Wayne K.J."/>
            <person name="Tettelin H."/>
            <person name="Glass J.I."/>
            <person name="Rusch D."/>
            <person name="Podicherti R."/>
            <person name="Tsui H.-C.T."/>
            <person name="Winkler M.E."/>
        </authorList>
    </citation>
    <scope>NUCLEOTIDE SEQUENCE</scope>
</reference>
<protein>
    <submittedName>
        <fullName evidence="1">Uncharacterized protein</fullName>
    </submittedName>
</protein>
<dbReference type="EMBL" id="UINC01222448">
    <property type="protein sequence ID" value="SVE51239.1"/>
    <property type="molecule type" value="Genomic_DNA"/>
</dbReference>
<dbReference type="AlphaFoldDB" id="A0A383E3R5"/>
<proteinExistence type="predicted"/>
<organism evidence="1">
    <name type="scientific">marine metagenome</name>
    <dbReference type="NCBI Taxonomy" id="408172"/>
    <lineage>
        <taxon>unclassified sequences</taxon>
        <taxon>metagenomes</taxon>
        <taxon>ecological metagenomes</taxon>
    </lineage>
</organism>
<name>A0A383E3R5_9ZZZZ</name>
<evidence type="ECO:0000313" key="1">
    <source>
        <dbReference type="EMBL" id="SVE51239.1"/>
    </source>
</evidence>
<sequence>MGQQGHGRCRLYYEVTHAHIGDDTWPYVVTRYGAWKLGENVLKDRFPNNKTRLRFIVYDGMGEPNKNRHERRARWMKETKETIKEKKKVPEFVLDKLFEDSYG</sequence>
<accession>A0A383E3R5</accession>